<dbReference type="Pfam" id="PF08378">
    <property type="entry name" value="NERD"/>
    <property type="match status" value="1"/>
</dbReference>
<evidence type="ECO:0000256" key="1">
    <source>
        <dbReference type="SAM" id="MobiDB-lite"/>
    </source>
</evidence>
<sequence>MVRWMAWPRIKNSRSSAQPGMHPHNGVQASVTPAPDAEPPPGSGQNTGISGTTYAVAQGPGEDGRTVRRPRPIRYAHARAGDSRTADELASDAAPATMPVEITDLPAREDPVPPVREPVADEGLGIFGGVKTTVVPDDESDAPPPPRQPRFHPRPPERHEPAPEPGRADATGATWNQPIAPPPAPANGGAEERKRNPFGMLRSVPWAGEQADDGEPRVSMRDLPPDVQLRFWRLRATIMVIVGAVFAALTRSWEIALTLAILAGIVDTIYRSRNAASYRNGASHPGARRHTSRQLARLRREGYFALDARPIPDSREFIDHLVIGPSGVYAIDSEKWDAKLPVRTLNGKRLYLGPESQKERLEHALWEASQASEILSAALGYDVPVRAALAIYGPKIPWEIATIRNVDVFTGTALRRYLKRRGKTKDGVVPLTREQVRTIYDTASRMLPDVAPSMTRTPVG</sequence>
<feature type="domain" description="NERD" evidence="2">
    <location>
        <begin position="283"/>
        <end position="398"/>
    </location>
</feature>
<feature type="region of interest" description="Disordered" evidence="1">
    <location>
        <begin position="1"/>
        <end position="194"/>
    </location>
</feature>
<evidence type="ECO:0000259" key="2">
    <source>
        <dbReference type="PROSITE" id="PS50965"/>
    </source>
</evidence>
<dbReference type="PROSITE" id="PS50965">
    <property type="entry name" value="NERD"/>
    <property type="match status" value="1"/>
</dbReference>
<dbReference type="InterPro" id="IPR011528">
    <property type="entry name" value="NERD"/>
</dbReference>
<accession>A0A6P2C851</accession>
<comment type="caution">
    <text evidence="3">The sequence shown here is derived from an EMBL/GenBank/DDBJ whole genome shotgun (WGS) entry which is preliminary data.</text>
</comment>
<dbReference type="OrthoDB" id="4246706at2"/>
<feature type="compositionally biased region" description="Polar residues" evidence="1">
    <location>
        <begin position="43"/>
        <end position="55"/>
    </location>
</feature>
<evidence type="ECO:0000313" key="4">
    <source>
        <dbReference type="Proteomes" id="UP000460272"/>
    </source>
</evidence>
<evidence type="ECO:0000313" key="3">
    <source>
        <dbReference type="EMBL" id="TVZ06211.1"/>
    </source>
</evidence>
<gene>
    <name evidence="3" type="ORF">EAS64_01855</name>
</gene>
<name>A0A6P2C851_9ACTN</name>
<dbReference type="Proteomes" id="UP000460272">
    <property type="component" value="Unassembled WGS sequence"/>
</dbReference>
<proteinExistence type="predicted"/>
<keyword evidence="4" id="KW-1185">Reference proteome</keyword>
<dbReference type="AlphaFoldDB" id="A0A6P2C851"/>
<organism evidence="3 4">
    <name type="scientific">Trebonia kvetii</name>
    <dbReference type="NCBI Taxonomy" id="2480626"/>
    <lineage>
        <taxon>Bacteria</taxon>
        <taxon>Bacillati</taxon>
        <taxon>Actinomycetota</taxon>
        <taxon>Actinomycetes</taxon>
        <taxon>Streptosporangiales</taxon>
        <taxon>Treboniaceae</taxon>
        <taxon>Trebonia</taxon>
    </lineage>
</organism>
<feature type="compositionally biased region" description="Basic residues" evidence="1">
    <location>
        <begin position="67"/>
        <end position="77"/>
    </location>
</feature>
<reference evidence="3 4" key="1">
    <citation type="submission" date="2018-11" db="EMBL/GenBank/DDBJ databases">
        <title>Trebonia kvetii gen.nov., sp.nov., a novel acidophilic actinobacterium, and proposal of the new actinobacterial family Treboniaceae fam. nov.</title>
        <authorList>
            <person name="Rapoport D."/>
            <person name="Sagova-Mareckova M."/>
            <person name="Sedlacek I."/>
            <person name="Provaznik J."/>
            <person name="Kralova S."/>
            <person name="Pavlinic D."/>
            <person name="Benes V."/>
            <person name="Kopecky J."/>
        </authorList>
    </citation>
    <scope>NUCLEOTIDE SEQUENCE [LARGE SCALE GENOMIC DNA]</scope>
    <source>
        <strain evidence="3 4">15Tr583</strain>
    </source>
</reference>
<dbReference type="EMBL" id="RPFW01000001">
    <property type="protein sequence ID" value="TVZ06211.1"/>
    <property type="molecule type" value="Genomic_DNA"/>
</dbReference>
<protein>
    <recommendedName>
        <fullName evidence="2">NERD domain-containing protein</fullName>
    </recommendedName>
</protein>